<accession>A0A495J3I6</accession>
<comment type="caution">
    <text evidence="2">The sequence shown here is derived from an EMBL/GenBank/DDBJ whole genome shotgun (WGS) entry which is preliminary data.</text>
</comment>
<keyword evidence="1" id="KW-1133">Transmembrane helix</keyword>
<sequence length="553" mass="62689">MGIQTKIKDLKQYTTLVDWKLLAFLVLFLDVKIAIKIMALMLIYLLQFDFKLGFSFKNSRLPLFYLIAIAISIINWIIYKGYASINYNVVFLTGIGFWLLCVLAIHQVKLSVERNEPAVVHRTILLFFILNAVVSGLTLLNIICEIHTINPYRYQGNYQKYFIGTGDYIKGITFDVSTTNAVLNAFGVIYFLSRKNVVMVLACMAVLLLTGSNTINLMLVGILTLLFIVKSTLDQKSVIVICLMLLAVFMFKISPQNDDYIFKTYYRLHFHKKYDDRLFVVHTIPVTQKPDSVLSPDERKQKIAKLYLDSIKKPVFNLDVKKQFINSSTTAAEVTKPDIPVPSIHTAPFQHVDALSPEKQRLLDFVKAHQYSLPTASLQSIKPSATPGKVVALGQTLSFLQHYPQKALTGNGIGNFSSKLAFKVTGLGNSGGFPAKYDYINPLFLTNHLDVYLNFFSRADGFHSLINSPNSVYDQLLSEYGLIGLLAFAIYYLGYFLKHYKSMSYGVALMLLMCGVFFIDYWFEQLSVIVFFELLMLVDIKQPAPKTLSYAKQ</sequence>
<evidence type="ECO:0008006" key="4">
    <source>
        <dbReference type="Google" id="ProtNLM"/>
    </source>
</evidence>
<gene>
    <name evidence="2" type="ORF">BDD43_3740</name>
</gene>
<keyword evidence="1" id="KW-0812">Transmembrane</keyword>
<feature type="transmembrane region" description="Helical" evidence="1">
    <location>
        <begin position="125"/>
        <end position="144"/>
    </location>
</feature>
<feature type="transmembrane region" description="Helical" evidence="1">
    <location>
        <begin position="197"/>
        <end position="229"/>
    </location>
</feature>
<name>A0A495J3I6_9SPHI</name>
<evidence type="ECO:0000313" key="2">
    <source>
        <dbReference type="EMBL" id="RKR83530.1"/>
    </source>
</evidence>
<evidence type="ECO:0000313" key="3">
    <source>
        <dbReference type="Proteomes" id="UP000268007"/>
    </source>
</evidence>
<dbReference type="OrthoDB" id="1432372at2"/>
<feature type="transmembrane region" description="Helical" evidence="1">
    <location>
        <begin position="21"/>
        <end position="46"/>
    </location>
</feature>
<protein>
    <recommendedName>
        <fullName evidence="4">O-antigen ligase-like membrane protein</fullName>
    </recommendedName>
</protein>
<feature type="transmembrane region" description="Helical" evidence="1">
    <location>
        <begin position="503"/>
        <end position="523"/>
    </location>
</feature>
<dbReference type="Proteomes" id="UP000268007">
    <property type="component" value="Unassembled WGS sequence"/>
</dbReference>
<feature type="transmembrane region" description="Helical" evidence="1">
    <location>
        <begin position="61"/>
        <end position="78"/>
    </location>
</feature>
<dbReference type="AlphaFoldDB" id="A0A495J3I6"/>
<evidence type="ECO:0000256" key="1">
    <source>
        <dbReference type="SAM" id="Phobius"/>
    </source>
</evidence>
<keyword evidence="1" id="KW-0472">Membrane</keyword>
<feature type="transmembrane region" description="Helical" evidence="1">
    <location>
        <begin position="480"/>
        <end position="497"/>
    </location>
</feature>
<organism evidence="2 3">
    <name type="scientific">Mucilaginibacter gracilis</name>
    <dbReference type="NCBI Taxonomy" id="423350"/>
    <lineage>
        <taxon>Bacteria</taxon>
        <taxon>Pseudomonadati</taxon>
        <taxon>Bacteroidota</taxon>
        <taxon>Sphingobacteriia</taxon>
        <taxon>Sphingobacteriales</taxon>
        <taxon>Sphingobacteriaceae</taxon>
        <taxon>Mucilaginibacter</taxon>
    </lineage>
</organism>
<dbReference type="EMBL" id="RBKU01000001">
    <property type="protein sequence ID" value="RKR83530.1"/>
    <property type="molecule type" value="Genomic_DNA"/>
</dbReference>
<reference evidence="2 3" key="1">
    <citation type="submission" date="2018-10" db="EMBL/GenBank/DDBJ databases">
        <title>Genomic Encyclopedia of Archaeal and Bacterial Type Strains, Phase II (KMG-II): from individual species to whole genera.</title>
        <authorList>
            <person name="Goeker M."/>
        </authorList>
    </citation>
    <scope>NUCLEOTIDE SEQUENCE [LARGE SCALE GENOMIC DNA]</scope>
    <source>
        <strain evidence="2 3">DSM 18602</strain>
    </source>
</reference>
<feature type="transmembrane region" description="Helical" evidence="1">
    <location>
        <begin position="235"/>
        <end position="253"/>
    </location>
</feature>
<dbReference type="RefSeq" id="WP_121199011.1">
    <property type="nucleotide sequence ID" value="NZ_RBKU01000001.1"/>
</dbReference>
<proteinExistence type="predicted"/>
<feature type="transmembrane region" description="Helical" evidence="1">
    <location>
        <begin position="85"/>
        <end position="105"/>
    </location>
</feature>
<keyword evidence="3" id="KW-1185">Reference proteome</keyword>